<sequence>MMAVKWKPLLSAVPCVLFFSTLFPLNGAKFPNVYPRVKLDARPNDSAGDPLMLTPFLKNESIALAQELSRVSLTETLGIESHAGFFTVDEKFNSNMYFWYFPPLSKNEAAPVLLWLQGGPGASSLFGLFTEVGPLIASKDGFAKREYHWAKNYHLIFIDNPVGTGFSFTDKDEGYCTDETCIAKGLFAAMDQFFTLFPNLRANDFYIAGESYAGKYIPAFGLYVHNLNQESKRINLKGMAIGNGYCDPLHQLDYGDYLYQHGLIDDNQLKTFLKYQLEISTRIKKGEYSTAAYLLDELFDGEMTKNSMFKTYTGFENSYNFLISKEEDDMTIYADLLKDDTVRRGVHVGGLAFNDGLQVLTSLVDDLTRSVAPLLAKLLSHYPIMFYSGQLDIIVAYPLTEKFLANLNFSAVVEYKFAPRNIWRVDGDVAGYVRKAGNLTEVLVRNAGHMVPRDQPKWAFELITQFISKIL</sequence>
<gene>
    <name evidence="8" type="primary">101740827</name>
</gene>
<evidence type="ECO:0000256" key="6">
    <source>
        <dbReference type="ARBA" id="ARBA00023180"/>
    </source>
</evidence>
<organism evidence="8 9">
    <name type="scientific">Bombyx mori</name>
    <name type="common">Silk moth</name>
    <dbReference type="NCBI Taxonomy" id="7091"/>
    <lineage>
        <taxon>Eukaryota</taxon>
        <taxon>Metazoa</taxon>
        <taxon>Ecdysozoa</taxon>
        <taxon>Arthropoda</taxon>
        <taxon>Hexapoda</taxon>
        <taxon>Insecta</taxon>
        <taxon>Pterygota</taxon>
        <taxon>Neoptera</taxon>
        <taxon>Endopterygota</taxon>
        <taxon>Lepidoptera</taxon>
        <taxon>Glossata</taxon>
        <taxon>Ditrysia</taxon>
        <taxon>Bombycoidea</taxon>
        <taxon>Bombycidae</taxon>
        <taxon>Bombycinae</taxon>
        <taxon>Bombyx</taxon>
    </lineage>
</organism>
<dbReference type="EC" id="3.4.16.-" evidence="7"/>
<accession>A0A8R1WLL7</accession>
<dbReference type="FunFam" id="3.40.50.1820:FF:000096">
    <property type="entry name" value="Carboxypeptidase vitellogenic-like"/>
    <property type="match status" value="1"/>
</dbReference>
<protein>
    <recommendedName>
        <fullName evidence="7">Carboxypeptidase</fullName>
        <ecNumber evidence="7">3.4.16.-</ecNumber>
    </recommendedName>
</protein>
<dbReference type="PROSITE" id="PS00560">
    <property type="entry name" value="CARBOXYPEPT_SER_HIS"/>
    <property type="match status" value="1"/>
</dbReference>
<dbReference type="PANTHER" id="PTHR11802:SF472">
    <property type="entry name" value="SERINE CARBOXYPEPTIDASE CPVL-RELATED"/>
    <property type="match status" value="1"/>
</dbReference>
<dbReference type="PRINTS" id="PR00724">
    <property type="entry name" value="CRBOXYPTASEC"/>
</dbReference>
<dbReference type="SUPFAM" id="SSF53474">
    <property type="entry name" value="alpha/beta-Hydrolases"/>
    <property type="match status" value="1"/>
</dbReference>
<dbReference type="OrthoDB" id="443318at2759"/>
<dbReference type="GO" id="GO:0006508">
    <property type="term" value="P:proteolysis"/>
    <property type="evidence" value="ECO:0007669"/>
    <property type="project" value="UniProtKB-KW"/>
</dbReference>
<name>A0A8R1WLL7_BOMMO</name>
<dbReference type="SMR" id="A0A8R1WLL7"/>
<dbReference type="PROSITE" id="PS00131">
    <property type="entry name" value="CARBOXYPEPT_SER_SER"/>
    <property type="match status" value="1"/>
</dbReference>
<keyword evidence="4 7" id="KW-0732">Signal</keyword>
<dbReference type="OMA" id="KQDYVEC"/>
<dbReference type="InterPro" id="IPR001563">
    <property type="entry name" value="Peptidase_S10"/>
</dbReference>
<dbReference type="InterPro" id="IPR029058">
    <property type="entry name" value="AB_hydrolase_fold"/>
</dbReference>
<evidence type="ECO:0000256" key="4">
    <source>
        <dbReference type="ARBA" id="ARBA00022729"/>
    </source>
</evidence>
<dbReference type="InterPro" id="IPR018202">
    <property type="entry name" value="Ser_caboxypep_ser_AS"/>
</dbReference>
<dbReference type="KEGG" id="bmor:101740827"/>
<dbReference type="AlphaFoldDB" id="A0A8R1WLL7"/>
<keyword evidence="5 7" id="KW-0378">Hydrolase</keyword>
<reference evidence="9" key="1">
    <citation type="journal article" date="2008" name="Insect Biochem. Mol. Biol.">
        <title>The genome of a lepidopteran model insect, the silkworm Bombyx mori.</title>
        <authorList>
            <consortium name="International Silkworm Genome Consortium"/>
        </authorList>
    </citation>
    <scope>NUCLEOTIDE SEQUENCE [LARGE SCALE GENOMIC DNA]</scope>
    <source>
        <strain evidence="9">p50T</strain>
    </source>
</reference>
<comment type="similarity">
    <text evidence="1 7">Belongs to the peptidase S10 family.</text>
</comment>
<dbReference type="GO" id="GO:0004185">
    <property type="term" value="F:serine-type carboxypeptidase activity"/>
    <property type="evidence" value="ECO:0007669"/>
    <property type="project" value="UniProtKB-UniRule"/>
</dbReference>
<dbReference type="Pfam" id="PF00450">
    <property type="entry name" value="Peptidase_S10"/>
    <property type="match status" value="1"/>
</dbReference>
<dbReference type="EnsemblMetazoa" id="XM_004928944.4">
    <property type="protein sequence ID" value="XP_004929001.1"/>
    <property type="gene ID" value="LOC101740827"/>
</dbReference>
<keyword evidence="9" id="KW-1185">Reference proteome</keyword>
<keyword evidence="2 7" id="KW-0121">Carboxypeptidase</keyword>
<reference evidence="8" key="2">
    <citation type="submission" date="2022-06" db="UniProtKB">
        <authorList>
            <consortium name="EnsemblMetazoa"/>
        </authorList>
    </citation>
    <scope>IDENTIFICATION</scope>
    <source>
        <strain evidence="8">p50T (Dazao)</strain>
    </source>
</reference>
<feature type="chain" id="PRO_5035967007" description="Carboxypeptidase" evidence="7">
    <location>
        <begin position="29"/>
        <end position="471"/>
    </location>
</feature>
<feature type="signal peptide" evidence="7">
    <location>
        <begin position="1"/>
        <end position="28"/>
    </location>
</feature>
<dbReference type="Proteomes" id="UP000005204">
    <property type="component" value="Unassembled WGS sequence"/>
</dbReference>
<proteinExistence type="inferred from homology"/>
<keyword evidence="6" id="KW-0325">Glycoprotein</keyword>
<evidence type="ECO:0000313" key="9">
    <source>
        <dbReference type="Proteomes" id="UP000005204"/>
    </source>
</evidence>
<keyword evidence="3 7" id="KW-0645">Protease</keyword>
<evidence type="ECO:0000313" key="8">
    <source>
        <dbReference type="EnsemblMetazoa" id="XP_004929001.1"/>
    </source>
</evidence>
<evidence type="ECO:0000256" key="3">
    <source>
        <dbReference type="ARBA" id="ARBA00022670"/>
    </source>
</evidence>
<evidence type="ECO:0000256" key="5">
    <source>
        <dbReference type="ARBA" id="ARBA00022801"/>
    </source>
</evidence>
<dbReference type="InterPro" id="IPR033124">
    <property type="entry name" value="Ser_caboxypep_his_AS"/>
</dbReference>
<dbReference type="Gene3D" id="3.40.50.1820">
    <property type="entry name" value="alpha/beta hydrolase"/>
    <property type="match status" value="1"/>
</dbReference>
<evidence type="ECO:0000256" key="2">
    <source>
        <dbReference type="ARBA" id="ARBA00022645"/>
    </source>
</evidence>
<dbReference type="PANTHER" id="PTHR11802">
    <property type="entry name" value="SERINE PROTEASE FAMILY S10 SERINE CARBOXYPEPTIDASE"/>
    <property type="match status" value="1"/>
</dbReference>
<evidence type="ECO:0000256" key="7">
    <source>
        <dbReference type="RuleBase" id="RU361156"/>
    </source>
</evidence>
<evidence type="ECO:0000256" key="1">
    <source>
        <dbReference type="ARBA" id="ARBA00009431"/>
    </source>
</evidence>